<proteinExistence type="predicted"/>
<evidence type="ECO:0000259" key="1">
    <source>
        <dbReference type="Pfam" id="PF01408"/>
    </source>
</evidence>
<dbReference type="InterPro" id="IPR000683">
    <property type="entry name" value="Gfo/Idh/MocA-like_OxRdtase_N"/>
</dbReference>
<dbReference type="OrthoDB" id="64915at2759"/>
<sequence>MTIGIALLGAGIFARTEHVPAIEACDLLEFKAVYSRSQKSADALASSIESKPDSYFDDPANTDKNLDALLARDDIQAVVIALPIPSQPAVIKKAITAGKHVLSEKPIAKDTATAKDLLNWYGSLSSPPIWAVGENWRFLQTVVYAAEQLKEIGGDVVTFSFSMYKLVRDDDKYYNTEWRKIPEYQGGFLLDGGVHFVAGIRHFLAAVGQEIKHLSAHTALIQAKLPPVDTVHGLLTTTSGRSGTFIVSFGSEFKSGFTIELVTTNGAVRLTPGVVNVTRKAGDGERVEETKTFEFDSGVKAEVAAFAQSINAGKVDARQTASEALKDLEILQALLESGEDSGAIKSF</sequence>
<gene>
    <name evidence="3" type="ORF">SAPIO_CDS1625</name>
</gene>
<dbReference type="Pfam" id="PF02894">
    <property type="entry name" value="GFO_IDH_MocA_C"/>
    <property type="match status" value="1"/>
</dbReference>
<dbReference type="KEGG" id="sapo:SAPIO_CDS1625"/>
<dbReference type="Gene3D" id="3.40.50.720">
    <property type="entry name" value="NAD(P)-binding Rossmann-like Domain"/>
    <property type="match status" value="1"/>
</dbReference>
<dbReference type="GO" id="GO:0005737">
    <property type="term" value="C:cytoplasm"/>
    <property type="evidence" value="ECO:0007669"/>
    <property type="project" value="TreeGrafter"/>
</dbReference>
<protein>
    <submittedName>
        <fullName evidence="3">Oxidoreductase-like protein</fullName>
    </submittedName>
</protein>
<feature type="domain" description="Gfo/Idh/MocA-like oxidoreductase N-terminal" evidence="1">
    <location>
        <begin position="4"/>
        <end position="119"/>
    </location>
</feature>
<dbReference type="SUPFAM" id="SSF51735">
    <property type="entry name" value="NAD(P)-binding Rossmann-fold domains"/>
    <property type="match status" value="1"/>
</dbReference>
<keyword evidence="4" id="KW-1185">Reference proteome</keyword>
<dbReference type="Pfam" id="PF01408">
    <property type="entry name" value="GFO_IDH_MocA"/>
    <property type="match status" value="1"/>
</dbReference>
<organism evidence="3 4">
    <name type="scientific">Pseudallescheria apiosperma</name>
    <name type="common">Scedosporium apiospermum</name>
    <dbReference type="NCBI Taxonomy" id="563466"/>
    <lineage>
        <taxon>Eukaryota</taxon>
        <taxon>Fungi</taxon>
        <taxon>Dikarya</taxon>
        <taxon>Ascomycota</taxon>
        <taxon>Pezizomycotina</taxon>
        <taxon>Sordariomycetes</taxon>
        <taxon>Hypocreomycetidae</taxon>
        <taxon>Microascales</taxon>
        <taxon>Microascaceae</taxon>
        <taxon>Scedosporium</taxon>
    </lineage>
</organism>
<dbReference type="GeneID" id="27720697"/>
<feature type="domain" description="Gfo/Idh/MocA-like oxidoreductase C-terminal" evidence="2">
    <location>
        <begin position="154"/>
        <end position="341"/>
    </location>
</feature>
<dbReference type="VEuPathDB" id="FungiDB:SAPIO_CDS1625"/>
<evidence type="ECO:0000313" key="3">
    <source>
        <dbReference type="EMBL" id="KEZ45810.1"/>
    </source>
</evidence>
<dbReference type="Proteomes" id="UP000028545">
    <property type="component" value="Unassembled WGS sequence"/>
</dbReference>
<dbReference type="InterPro" id="IPR004104">
    <property type="entry name" value="Gfo/Idh/MocA-like_OxRdtase_C"/>
</dbReference>
<dbReference type="AlphaFoldDB" id="A0A084GEP8"/>
<evidence type="ECO:0000259" key="2">
    <source>
        <dbReference type="Pfam" id="PF02894"/>
    </source>
</evidence>
<reference evidence="3 4" key="1">
    <citation type="journal article" date="2014" name="Genome Announc.">
        <title>Draft genome sequence of the pathogenic fungus Scedosporium apiospermum.</title>
        <authorList>
            <person name="Vandeputte P."/>
            <person name="Ghamrawi S."/>
            <person name="Rechenmann M."/>
            <person name="Iltis A."/>
            <person name="Giraud S."/>
            <person name="Fleury M."/>
            <person name="Thornton C."/>
            <person name="Delhaes L."/>
            <person name="Meyer W."/>
            <person name="Papon N."/>
            <person name="Bouchara J.P."/>
        </authorList>
    </citation>
    <scope>NUCLEOTIDE SEQUENCE [LARGE SCALE GENOMIC DNA]</scope>
    <source>
        <strain evidence="3 4">IHEM 14462</strain>
    </source>
</reference>
<accession>A0A084GEP8</accession>
<dbReference type="GO" id="GO:0016491">
    <property type="term" value="F:oxidoreductase activity"/>
    <property type="evidence" value="ECO:0007669"/>
    <property type="project" value="TreeGrafter"/>
</dbReference>
<dbReference type="OMA" id="EPAPLMW"/>
<evidence type="ECO:0000313" key="4">
    <source>
        <dbReference type="Proteomes" id="UP000028545"/>
    </source>
</evidence>
<comment type="caution">
    <text evidence="3">The sequence shown here is derived from an EMBL/GenBank/DDBJ whole genome shotgun (WGS) entry which is preliminary data.</text>
</comment>
<name>A0A084GEP8_PSEDA</name>
<dbReference type="RefSeq" id="XP_016645609.1">
    <property type="nucleotide sequence ID" value="XM_016784852.1"/>
</dbReference>
<dbReference type="SUPFAM" id="SSF55347">
    <property type="entry name" value="Glyceraldehyde-3-phosphate dehydrogenase-like, C-terminal domain"/>
    <property type="match status" value="1"/>
</dbReference>
<dbReference type="GO" id="GO:0006740">
    <property type="term" value="P:NADPH regeneration"/>
    <property type="evidence" value="ECO:0007669"/>
    <property type="project" value="TreeGrafter"/>
</dbReference>
<dbReference type="InterPro" id="IPR036291">
    <property type="entry name" value="NAD(P)-bd_dom_sf"/>
</dbReference>
<dbReference type="HOGENOM" id="CLU_023194_3_1_1"/>
<dbReference type="EMBL" id="JOWA01000066">
    <property type="protein sequence ID" value="KEZ45810.1"/>
    <property type="molecule type" value="Genomic_DNA"/>
</dbReference>
<dbReference type="Gene3D" id="3.30.360.10">
    <property type="entry name" value="Dihydrodipicolinate Reductase, domain 2"/>
    <property type="match status" value="1"/>
</dbReference>
<dbReference type="GO" id="GO:0000166">
    <property type="term" value="F:nucleotide binding"/>
    <property type="evidence" value="ECO:0007669"/>
    <property type="project" value="InterPro"/>
</dbReference>
<dbReference type="PANTHER" id="PTHR42840">
    <property type="entry name" value="NAD(P)-BINDING ROSSMANN-FOLD SUPERFAMILY PROTEIN-RELATED"/>
    <property type="match status" value="1"/>
</dbReference>
<dbReference type="PANTHER" id="PTHR42840:SF5">
    <property type="entry name" value="NAD(P)-BINDING ROSSMANN-FOLD SUPERFAMILY PROTEIN"/>
    <property type="match status" value="1"/>
</dbReference>